<keyword evidence="4" id="KW-0378">Hydrolase</keyword>
<protein>
    <recommendedName>
        <fullName evidence="8">Helicase MOV-10-like beta-barrel domain-containing protein</fullName>
    </recommendedName>
</protein>
<evidence type="ECO:0000313" key="10">
    <source>
        <dbReference type="Proteomes" id="UP000295252"/>
    </source>
</evidence>
<keyword evidence="5" id="KW-0347">Helicase</keyword>
<gene>
    <name evidence="9" type="ORF">GSCOC_T00019652001</name>
</gene>
<dbReference type="GO" id="GO:0005737">
    <property type="term" value="C:cytoplasm"/>
    <property type="evidence" value="ECO:0007669"/>
    <property type="project" value="UniProtKB-SubCell"/>
</dbReference>
<keyword evidence="2" id="KW-0963">Cytoplasm</keyword>
<feature type="domain" description="Helicase MOV-10-like beta-barrel" evidence="8">
    <location>
        <begin position="357"/>
        <end position="436"/>
    </location>
</feature>
<evidence type="ECO:0000256" key="3">
    <source>
        <dbReference type="ARBA" id="ARBA00022741"/>
    </source>
</evidence>
<evidence type="ECO:0000256" key="1">
    <source>
        <dbReference type="ARBA" id="ARBA00004496"/>
    </source>
</evidence>
<proteinExistence type="predicted"/>
<sequence>MKVHLPFFTTFLSTTAVRFGKMLAFLIHILKRICCVEDEEREINQYQNLKQSHYDFRRVPIIDSFPGSCNSLVQTTTPSRSNEVYNVNKSRSTFNEYLVPSKLSRNEVSKSVTSSTSTGIGNKNLIVASESTSPSSVHHAKQPSITAGPSEVLKSPAEITQNRNNLSSSMDHNPQICKRDATMPTEQKLSPGVSSASYKSFPSSTKLPHLQSSKLSPCESGTKKLHSFLETDSPSSYTKLADSCSQKPPPLSTKPVLSLVSTSSISLQTKTKYVWVEKGVSSTYVFPKGIRDLIEKDIVPGVLKQPLSMSTYMDYFQALLYAEDCHLEKWDGFEVENVNLELHEASIYMRKRKHKTLEESDLKDEKTFVAFEIDEIPERRPFLLSRDFVSVQPCSRKIEPFQGVIYRVVKSNLVLAEFGKSFYSQHRPECKYDVKFSFNRVCLKRAHQAIADVSSASFRNFLFPDLPPEHEVLSTQRVDNRYQKANFAVHQILRLQGAPPYLVEGPMCISEGGHLSRTGVVIVEAALQILRSDPSKKILLCAPVNKTCDLLLRGLKKEMSDSDIFRANAAFREVDGIPVDILPSCLYERQTECFSCPPLEELRKFKIILSTFMSSFRLHSEGVKAGHFSYIFLVDASSATEPETMIPIANFANDKTIVVVTGAPRNRSGWVRSKIARQNGLMISYFERLRERELYKKLNPGVIMQLEDNSNERFRSLPAFGI</sequence>
<dbReference type="OMA" id="ETYFSCP"/>
<dbReference type="InterPro" id="IPR049080">
    <property type="entry name" value="MOV-10-like_beta-barrel"/>
</dbReference>
<dbReference type="InterPro" id="IPR027417">
    <property type="entry name" value="P-loop_NTPase"/>
</dbReference>
<evidence type="ECO:0000259" key="8">
    <source>
        <dbReference type="Pfam" id="PF21634"/>
    </source>
</evidence>
<dbReference type="PANTHER" id="PTHR45418">
    <property type="entry name" value="CANCER/TESTIS ANTIGEN 55"/>
    <property type="match status" value="1"/>
</dbReference>
<comment type="subcellular location">
    <subcellularLocation>
        <location evidence="1">Cytoplasm</location>
    </subcellularLocation>
</comment>
<dbReference type="Proteomes" id="UP000295252">
    <property type="component" value="Chromosome III"/>
</dbReference>
<keyword evidence="10" id="KW-1185">Reference proteome</keyword>
<dbReference type="GO" id="GO:0004386">
    <property type="term" value="F:helicase activity"/>
    <property type="evidence" value="ECO:0007669"/>
    <property type="project" value="UniProtKB-KW"/>
</dbReference>
<name>A0A068U8J8_COFCA</name>
<evidence type="ECO:0000256" key="4">
    <source>
        <dbReference type="ARBA" id="ARBA00022801"/>
    </source>
</evidence>
<dbReference type="Pfam" id="PF21634">
    <property type="entry name" value="MOV-10_beta-barrel"/>
    <property type="match status" value="1"/>
</dbReference>
<feature type="region of interest" description="Disordered" evidence="7">
    <location>
        <begin position="130"/>
        <end position="154"/>
    </location>
</feature>
<accession>A0A068U8J8</accession>
<dbReference type="GO" id="GO:0016787">
    <property type="term" value="F:hydrolase activity"/>
    <property type="evidence" value="ECO:0007669"/>
    <property type="project" value="UniProtKB-KW"/>
</dbReference>
<evidence type="ECO:0000256" key="5">
    <source>
        <dbReference type="ARBA" id="ARBA00022806"/>
    </source>
</evidence>
<dbReference type="AlphaFoldDB" id="A0A068U8J8"/>
<dbReference type="InParanoid" id="A0A068U8J8"/>
<dbReference type="EMBL" id="HG739098">
    <property type="protein sequence ID" value="CDP04870.1"/>
    <property type="molecule type" value="Genomic_DNA"/>
</dbReference>
<evidence type="ECO:0000256" key="7">
    <source>
        <dbReference type="SAM" id="MobiDB-lite"/>
    </source>
</evidence>
<evidence type="ECO:0000313" key="9">
    <source>
        <dbReference type="EMBL" id="CDP04870.1"/>
    </source>
</evidence>
<dbReference type="PANTHER" id="PTHR45418:SF1">
    <property type="entry name" value="CANCER_TESTIS ANTIGEN 55"/>
    <property type="match status" value="1"/>
</dbReference>
<dbReference type="Gene3D" id="3.40.50.300">
    <property type="entry name" value="P-loop containing nucleotide triphosphate hydrolases"/>
    <property type="match status" value="1"/>
</dbReference>
<keyword evidence="3" id="KW-0547">Nucleotide-binding</keyword>
<evidence type="ECO:0000256" key="6">
    <source>
        <dbReference type="ARBA" id="ARBA00022840"/>
    </source>
</evidence>
<dbReference type="OrthoDB" id="6513042at2759"/>
<reference evidence="10" key="1">
    <citation type="journal article" date="2014" name="Science">
        <title>The coffee genome provides insight into the convergent evolution of caffeine biosynthesis.</title>
        <authorList>
            <person name="Denoeud F."/>
            <person name="Carretero-Paulet L."/>
            <person name="Dereeper A."/>
            <person name="Droc G."/>
            <person name="Guyot R."/>
            <person name="Pietrella M."/>
            <person name="Zheng C."/>
            <person name="Alberti A."/>
            <person name="Anthony F."/>
            <person name="Aprea G."/>
            <person name="Aury J.M."/>
            <person name="Bento P."/>
            <person name="Bernard M."/>
            <person name="Bocs S."/>
            <person name="Campa C."/>
            <person name="Cenci A."/>
            <person name="Combes M.C."/>
            <person name="Crouzillat D."/>
            <person name="Da Silva C."/>
            <person name="Daddiego L."/>
            <person name="De Bellis F."/>
            <person name="Dussert S."/>
            <person name="Garsmeur O."/>
            <person name="Gayraud T."/>
            <person name="Guignon V."/>
            <person name="Jahn K."/>
            <person name="Jamilloux V."/>
            <person name="Joet T."/>
            <person name="Labadie K."/>
            <person name="Lan T."/>
            <person name="Leclercq J."/>
            <person name="Lepelley M."/>
            <person name="Leroy T."/>
            <person name="Li L.T."/>
            <person name="Librado P."/>
            <person name="Lopez L."/>
            <person name="Munoz A."/>
            <person name="Noel B."/>
            <person name="Pallavicini A."/>
            <person name="Perrotta G."/>
            <person name="Poncet V."/>
            <person name="Pot D."/>
            <person name="Priyono X."/>
            <person name="Rigoreau M."/>
            <person name="Rouard M."/>
            <person name="Rozas J."/>
            <person name="Tranchant-Dubreuil C."/>
            <person name="VanBuren R."/>
            <person name="Zhang Q."/>
            <person name="Andrade A.C."/>
            <person name="Argout X."/>
            <person name="Bertrand B."/>
            <person name="de Kochko A."/>
            <person name="Graziosi G."/>
            <person name="Henry R.J."/>
            <person name="Jayarama X."/>
            <person name="Ming R."/>
            <person name="Nagai C."/>
            <person name="Rounsley S."/>
            <person name="Sankoff D."/>
            <person name="Giuliano G."/>
            <person name="Albert V.A."/>
            <person name="Wincker P."/>
            <person name="Lashermes P."/>
        </authorList>
    </citation>
    <scope>NUCLEOTIDE SEQUENCE [LARGE SCALE GENOMIC DNA]</scope>
    <source>
        <strain evidence="10">cv. DH200-94</strain>
    </source>
</reference>
<feature type="compositionally biased region" description="Polar residues" evidence="7">
    <location>
        <begin position="186"/>
        <end position="215"/>
    </location>
</feature>
<dbReference type="Gramene" id="CDP04870">
    <property type="protein sequence ID" value="CDP04870"/>
    <property type="gene ID" value="GSCOC_T00019652001"/>
</dbReference>
<organism evidence="9 10">
    <name type="scientific">Coffea canephora</name>
    <name type="common">Robusta coffee</name>
    <dbReference type="NCBI Taxonomy" id="49390"/>
    <lineage>
        <taxon>Eukaryota</taxon>
        <taxon>Viridiplantae</taxon>
        <taxon>Streptophyta</taxon>
        <taxon>Embryophyta</taxon>
        <taxon>Tracheophyta</taxon>
        <taxon>Spermatophyta</taxon>
        <taxon>Magnoliopsida</taxon>
        <taxon>eudicotyledons</taxon>
        <taxon>Gunneridae</taxon>
        <taxon>Pentapetalae</taxon>
        <taxon>asterids</taxon>
        <taxon>lamiids</taxon>
        <taxon>Gentianales</taxon>
        <taxon>Rubiaceae</taxon>
        <taxon>Ixoroideae</taxon>
        <taxon>Gardenieae complex</taxon>
        <taxon>Bertiereae - Coffeeae clade</taxon>
        <taxon>Coffeeae</taxon>
        <taxon>Coffea</taxon>
    </lineage>
</organism>
<dbReference type="STRING" id="49390.A0A068U8J8"/>
<feature type="region of interest" description="Disordered" evidence="7">
    <location>
        <begin position="186"/>
        <end position="218"/>
    </location>
</feature>
<evidence type="ECO:0000256" key="2">
    <source>
        <dbReference type="ARBA" id="ARBA00022490"/>
    </source>
</evidence>
<dbReference type="GO" id="GO:0005524">
    <property type="term" value="F:ATP binding"/>
    <property type="evidence" value="ECO:0007669"/>
    <property type="project" value="UniProtKB-KW"/>
</dbReference>
<dbReference type="PhylomeDB" id="A0A068U8J8"/>
<keyword evidence="6" id="KW-0067">ATP-binding</keyword>